<organism evidence="5 6">
    <name type="scientific">Mytilus galloprovincialis</name>
    <name type="common">Mediterranean mussel</name>
    <dbReference type="NCBI Taxonomy" id="29158"/>
    <lineage>
        <taxon>Eukaryota</taxon>
        <taxon>Metazoa</taxon>
        <taxon>Spiralia</taxon>
        <taxon>Lophotrochozoa</taxon>
        <taxon>Mollusca</taxon>
        <taxon>Bivalvia</taxon>
        <taxon>Autobranchia</taxon>
        <taxon>Pteriomorphia</taxon>
        <taxon>Mytilida</taxon>
        <taxon>Mytiloidea</taxon>
        <taxon>Mytilidae</taxon>
        <taxon>Mytilinae</taxon>
        <taxon>Mytilus</taxon>
    </lineage>
</organism>
<evidence type="ECO:0000256" key="3">
    <source>
        <dbReference type="PROSITE-ProRule" id="PRU00023"/>
    </source>
</evidence>
<sequence>MEDLNEKFLSATMYGKVAEVQKYLDEGADLNYMDKTNLTALHKASAFGHIEIVCLLLDRGSDPNKNWLGDSALHLAAGRGHVDIVRLLIDHGSDLNMKNWDHMTPLHKAVLGVHLNIVKILMDSGSDPSITDVDNKTPHDVVQEIIGESEEMKETKRSIKKLLQEYGEFQKAGLPLEVQNLDKESASVFSGLLQDESYHHYEARIMLVGEPGIGKTTIARYLVGKGPTKFRVATDGIELYNDLLFMDGKTKQWLDGKQGNHVHT</sequence>
<keyword evidence="4" id="KW-0175">Coiled coil</keyword>
<feature type="repeat" description="ANK" evidence="3">
    <location>
        <begin position="101"/>
        <end position="133"/>
    </location>
</feature>
<feature type="repeat" description="ANK" evidence="3">
    <location>
        <begin position="68"/>
        <end position="100"/>
    </location>
</feature>
<proteinExistence type="predicted"/>
<keyword evidence="6" id="KW-1185">Reference proteome</keyword>
<dbReference type="GO" id="GO:0085020">
    <property type="term" value="P:protein K6-linked ubiquitination"/>
    <property type="evidence" value="ECO:0007669"/>
    <property type="project" value="TreeGrafter"/>
</dbReference>
<comment type="caution">
    <text evidence="5">The sequence shown here is derived from an EMBL/GenBank/DDBJ whole genome shotgun (WGS) entry which is preliminary data.</text>
</comment>
<dbReference type="Gene3D" id="3.40.50.300">
    <property type="entry name" value="P-loop containing nucleotide triphosphate hydrolases"/>
    <property type="match status" value="1"/>
</dbReference>
<feature type="coiled-coil region" evidence="4">
    <location>
        <begin position="145"/>
        <end position="172"/>
    </location>
</feature>
<dbReference type="GO" id="GO:0070531">
    <property type="term" value="C:BRCA1-A complex"/>
    <property type="evidence" value="ECO:0007669"/>
    <property type="project" value="TreeGrafter"/>
</dbReference>
<feature type="repeat" description="ANK" evidence="3">
    <location>
        <begin position="36"/>
        <end position="64"/>
    </location>
</feature>
<evidence type="ECO:0000256" key="2">
    <source>
        <dbReference type="ARBA" id="ARBA00023043"/>
    </source>
</evidence>
<dbReference type="SMART" id="SM00248">
    <property type="entry name" value="ANK"/>
    <property type="match status" value="3"/>
</dbReference>
<dbReference type="Gene3D" id="1.25.40.20">
    <property type="entry name" value="Ankyrin repeat-containing domain"/>
    <property type="match status" value="1"/>
</dbReference>
<dbReference type="AlphaFoldDB" id="A0A8B6ELD7"/>
<dbReference type="SUPFAM" id="SSF52540">
    <property type="entry name" value="P-loop containing nucleoside triphosphate hydrolases"/>
    <property type="match status" value="1"/>
</dbReference>
<dbReference type="Proteomes" id="UP000596742">
    <property type="component" value="Unassembled WGS sequence"/>
</dbReference>
<dbReference type="GO" id="GO:0004842">
    <property type="term" value="F:ubiquitin-protein transferase activity"/>
    <property type="evidence" value="ECO:0007669"/>
    <property type="project" value="TreeGrafter"/>
</dbReference>
<dbReference type="GO" id="GO:0031436">
    <property type="term" value="C:BRCA1-BARD1 complex"/>
    <property type="evidence" value="ECO:0007669"/>
    <property type="project" value="TreeGrafter"/>
</dbReference>
<dbReference type="Pfam" id="PF12796">
    <property type="entry name" value="Ank_2"/>
    <property type="match status" value="1"/>
</dbReference>
<dbReference type="PRINTS" id="PR01415">
    <property type="entry name" value="ANKYRIN"/>
</dbReference>
<dbReference type="InterPro" id="IPR036770">
    <property type="entry name" value="Ankyrin_rpt-contain_sf"/>
</dbReference>
<evidence type="ECO:0000256" key="4">
    <source>
        <dbReference type="SAM" id="Coils"/>
    </source>
</evidence>
<keyword evidence="1" id="KW-0677">Repeat</keyword>
<dbReference type="PROSITE" id="PS50088">
    <property type="entry name" value="ANK_REPEAT"/>
    <property type="match status" value="3"/>
</dbReference>
<evidence type="ECO:0000313" key="5">
    <source>
        <dbReference type="EMBL" id="VDI36056.1"/>
    </source>
</evidence>
<name>A0A8B6ELD7_MYTGA</name>
<evidence type="ECO:0000256" key="1">
    <source>
        <dbReference type="ARBA" id="ARBA00022737"/>
    </source>
</evidence>
<dbReference type="SUPFAM" id="SSF48403">
    <property type="entry name" value="Ankyrin repeat"/>
    <property type="match status" value="1"/>
</dbReference>
<protein>
    <submittedName>
        <fullName evidence="5">Uncharacterized protein</fullName>
    </submittedName>
</protein>
<keyword evidence="2 3" id="KW-0040">ANK repeat</keyword>
<dbReference type="InterPro" id="IPR002110">
    <property type="entry name" value="Ankyrin_rpt"/>
</dbReference>
<accession>A0A8B6ELD7</accession>
<dbReference type="Pfam" id="PF13637">
    <property type="entry name" value="Ank_4"/>
    <property type="match status" value="1"/>
</dbReference>
<dbReference type="EMBL" id="UYJE01005302">
    <property type="protein sequence ID" value="VDI36056.1"/>
    <property type="molecule type" value="Genomic_DNA"/>
</dbReference>
<gene>
    <name evidence="5" type="ORF">MGAL_10B057756</name>
</gene>
<dbReference type="PROSITE" id="PS50297">
    <property type="entry name" value="ANK_REP_REGION"/>
    <property type="match status" value="3"/>
</dbReference>
<reference evidence="5" key="1">
    <citation type="submission" date="2018-11" db="EMBL/GenBank/DDBJ databases">
        <authorList>
            <person name="Alioto T."/>
            <person name="Alioto T."/>
        </authorList>
    </citation>
    <scope>NUCLEOTIDE SEQUENCE</scope>
</reference>
<dbReference type="OrthoDB" id="445896at2759"/>
<dbReference type="InterPro" id="IPR027417">
    <property type="entry name" value="P-loop_NTPase"/>
</dbReference>
<dbReference type="PANTHER" id="PTHR24171">
    <property type="entry name" value="ANKYRIN REPEAT DOMAIN-CONTAINING PROTEIN 39-RELATED"/>
    <property type="match status" value="1"/>
</dbReference>
<evidence type="ECO:0000313" key="6">
    <source>
        <dbReference type="Proteomes" id="UP000596742"/>
    </source>
</evidence>